<dbReference type="GO" id="GO:0005743">
    <property type="term" value="C:mitochondrial inner membrane"/>
    <property type="evidence" value="ECO:0007669"/>
    <property type="project" value="UniProtKB-SubCell"/>
</dbReference>
<dbReference type="PANTHER" id="PTHR31961">
    <property type="entry name" value="SENSITIVE TO HIGH EXPRESSION PROTEIN 9, MITOCHONDRIAL"/>
    <property type="match status" value="1"/>
</dbReference>
<dbReference type="AlphaFoldDB" id="A0A367JSU0"/>
<protein>
    <recommendedName>
        <fullName evidence="10">Sensitive to high expression protein 9, mitochondrial</fullName>
    </recommendedName>
</protein>
<keyword evidence="4 10" id="KW-0809">Transit peptide</keyword>
<keyword evidence="5 10" id="KW-1133">Transmembrane helix</keyword>
<comment type="subcellular location">
    <subcellularLocation>
        <location evidence="10">Mitochondrion inner membrane</location>
        <topology evidence="10">Multi-pass membrane protein</topology>
    </subcellularLocation>
</comment>
<evidence type="ECO:0000256" key="3">
    <source>
        <dbReference type="ARBA" id="ARBA00022792"/>
    </source>
</evidence>
<evidence type="ECO:0000256" key="4">
    <source>
        <dbReference type="ARBA" id="ARBA00022946"/>
    </source>
</evidence>
<keyword evidence="12" id="KW-1185">Reference proteome</keyword>
<dbReference type="OrthoDB" id="5595506at2759"/>
<feature type="non-terminal residue" evidence="11">
    <location>
        <position position="1"/>
    </location>
</feature>
<evidence type="ECO:0000313" key="11">
    <source>
        <dbReference type="EMBL" id="RCH92988.1"/>
    </source>
</evidence>
<dbReference type="GO" id="GO:0007007">
    <property type="term" value="P:inner mitochondrial membrane organization"/>
    <property type="evidence" value="ECO:0007669"/>
    <property type="project" value="TreeGrafter"/>
</dbReference>
<evidence type="ECO:0000256" key="9">
    <source>
        <dbReference type="ARBA" id="ARBA00024807"/>
    </source>
</evidence>
<dbReference type="Pfam" id="PF05546">
    <property type="entry name" value="She9_MDM33"/>
    <property type="match status" value="1"/>
</dbReference>
<keyword evidence="7 10" id="KW-0496">Mitochondrion</keyword>
<comment type="subunit">
    <text evidence="10">Homooligomer.</text>
</comment>
<feature type="transmembrane region" description="Helical" evidence="10">
    <location>
        <begin position="108"/>
        <end position="128"/>
    </location>
</feature>
<evidence type="ECO:0000256" key="1">
    <source>
        <dbReference type="ARBA" id="ARBA00007472"/>
    </source>
</evidence>
<proteinExistence type="inferred from homology"/>
<keyword evidence="3 10" id="KW-0999">Mitochondrion inner membrane</keyword>
<keyword evidence="8 10" id="KW-0472">Membrane</keyword>
<comment type="caution">
    <text evidence="11">The sequence shown here is derived from an EMBL/GenBank/DDBJ whole genome shotgun (WGS) entry which is preliminary data.</text>
</comment>
<dbReference type="PANTHER" id="PTHR31961:SF3">
    <property type="entry name" value="SENSITIVE TO HIGH EXPRESSION PROTEIN 9, MITOCHONDRIAL"/>
    <property type="match status" value="1"/>
</dbReference>
<comment type="similarity">
    <text evidence="1 10">Belongs to the SHE9 family.</text>
</comment>
<evidence type="ECO:0000313" key="12">
    <source>
        <dbReference type="Proteomes" id="UP000253551"/>
    </source>
</evidence>
<dbReference type="EMBL" id="PJQM01002758">
    <property type="protein sequence ID" value="RCH92988.1"/>
    <property type="molecule type" value="Genomic_DNA"/>
</dbReference>
<accession>A0A367JSU0</accession>
<gene>
    <name evidence="11" type="primary">SHE9_2</name>
    <name evidence="11" type="ORF">CU098_010399</name>
</gene>
<evidence type="ECO:0000256" key="10">
    <source>
        <dbReference type="RuleBase" id="RU364128"/>
    </source>
</evidence>
<evidence type="ECO:0000256" key="2">
    <source>
        <dbReference type="ARBA" id="ARBA00022692"/>
    </source>
</evidence>
<organism evidence="11 12">
    <name type="scientific">Rhizopus stolonifer</name>
    <name type="common">Rhizopus nigricans</name>
    <dbReference type="NCBI Taxonomy" id="4846"/>
    <lineage>
        <taxon>Eukaryota</taxon>
        <taxon>Fungi</taxon>
        <taxon>Fungi incertae sedis</taxon>
        <taxon>Mucoromycota</taxon>
        <taxon>Mucoromycotina</taxon>
        <taxon>Mucoromycetes</taxon>
        <taxon>Mucorales</taxon>
        <taxon>Mucorineae</taxon>
        <taxon>Rhizopodaceae</taxon>
        <taxon>Rhizopus</taxon>
    </lineage>
</organism>
<dbReference type="InterPro" id="IPR008839">
    <property type="entry name" value="MDM33_fungi"/>
</dbReference>
<comment type="function">
    <text evidence="9">Required for the maintenance of the structure of the mitochondrial inner membrane. Involved in mitochondrial morphology. Causes growth arrest when highly overexpressed.</text>
</comment>
<reference evidence="11 12" key="1">
    <citation type="journal article" date="2018" name="G3 (Bethesda)">
        <title>Phylogenetic and Phylogenomic Definition of Rhizopus Species.</title>
        <authorList>
            <person name="Gryganskyi A.P."/>
            <person name="Golan J."/>
            <person name="Dolatabadi S."/>
            <person name="Mondo S."/>
            <person name="Robb S."/>
            <person name="Idnurm A."/>
            <person name="Muszewska A."/>
            <person name="Steczkiewicz K."/>
            <person name="Masonjones S."/>
            <person name="Liao H.L."/>
            <person name="Gajdeczka M.T."/>
            <person name="Anike F."/>
            <person name="Vuek A."/>
            <person name="Anishchenko I.M."/>
            <person name="Voigt K."/>
            <person name="de Hoog G.S."/>
            <person name="Smith M.E."/>
            <person name="Heitman J."/>
            <person name="Vilgalys R."/>
            <person name="Stajich J.E."/>
        </authorList>
    </citation>
    <scope>NUCLEOTIDE SEQUENCE [LARGE SCALE GENOMIC DNA]</scope>
    <source>
        <strain evidence="11 12">LSU 92-RS-03</strain>
    </source>
</reference>
<name>A0A367JSU0_RHIST</name>
<evidence type="ECO:0000256" key="7">
    <source>
        <dbReference type="ARBA" id="ARBA00023128"/>
    </source>
</evidence>
<sequence>HLFESAREQVQAAKQTYATAIETRSNTQRGINELLQRKHLWTSDDVTKFTELYRLEHQHAQAETAARENYQICEKQMDREYMELARSIMERYHEEQLWSDKIRSVSTYGTWALMVVNLVLFVMVQTVFEPHKRKRLTDRFEELLVAKVNEEEEKFRGVFDSLNEKDRLIMQQQLALMETVNGLTEHPLFDEDLIHVLKRSASENVIPAIEAPISLVEQPIMEQTVTEQTVTEQPTMEQPNVIAKVPSLADW</sequence>
<comment type="caution">
    <text evidence="10">Lacks conserved residue(s) required for the propagation of feature annotation.</text>
</comment>
<keyword evidence="2 10" id="KW-0812">Transmembrane</keyword>
<dbReference type="Proteomes" id="UP000253551">
    <property type="component" value="Unassembled WGS sequence"/>
</dbReference>
<evidence type="ECO:0000256" key="5">
    <source>
        <dbReference type="ARBA" id="ARBA00022989"/>
    </source>
</evidence>
<keyword evidence="6" id="KW-0175">Coiled coil</keyword>
<evidence type="ECO:0000256" key="6">
    <source>
        <dbReference type="ARBA" id="ARBA00023054"/>
    </source>
</evidence>
<evidence type="ECO:0000256" key="8">
    <source>
        <dbReference type="ARBA" id="ARBA00023136"/>
    </source>
</evidence>